<organism evidence="2 3">
    <name type="scientific">Candidatus Protochlamydia naegleriophila</name>
    <dbReference type="NCBI Taxonomy" id="389348"/>
    <lineage>
        <taxon>Bacteria</taxon>
        <taxon>Pseudomonadati</taxon>
        <taxon>Chlamydiota</taxon>
        <taxon>Chlamydiia</taxon>
        <taxon>Parachlamydiales</taxon>
        <taxon>Parachlamydiaceae</taxon>
        <taxon>Candidatus Protochlamydia</taxon>
    </lineage>
</organism>
<dbReference type="InterPro" id="IPR003735">
    <property type="entry name" value="Metal_Tscrpt_repr"/>
</dbReference>
<accession>A0A0U5JCU5</accession>
<dbReference type="PANTHER" id="PTHR33677">
    <property type="entry name" value="TRANSCRIPTIONAL REPRESSOR FRMR-RELATED"/>
    <property type="match status" value="1"/>
</dbReference>
<gene>
    <name evidence="2" type="primary">csoR</name>
    <name evidence="2" type="ORF">PNK_0989</name>
</gene>
<keyword evidence="3" id="KW-1185">Reference proteome</keyword>
<protein>
    <submittedName>
        <fullName evidence="2">Copper-sensing transcriptional repressor</fullName>
    </submittedName>
</protein>
<sequence length="97" mass="11326">MDKQCCVSEHPSHKKELPHLNRISGQVEGIKKMIEEGRYCPEILTQLRAIRAAIKSVELRILDTHLSFCVTQACLSHDEQEQKKKIEEIRELIKRFD</sequence>
<dbReference type="FunCoup" id="A0A0U5JCU5">
    <property type="interactions" value="68"/>
</dbReference>
<dbReference type="Pfam" id="PF02583">
    <property type="entry name" value="Trns_repr_metal"/>
    <property type="match status" value="1"/>
</dbReference>
<dbReference type="RefSeq" id="WP_032125459.1">
    <property type="nucleotide sequence ID" value="NZ_LN879502.1"/>
</dbReference>
<dbReference type="AlphaFoldDB" id="A0A0U5JCU5"/>
<dbReference type="STRING" id="389348.PNK_0989"/>
<dbReference type="Proteomes" id="UP000069902">
    <property type="component" value="Chromosome cPNK"/>
</dbReference>
<dbReference type="EMBL" id="LN879502">
    <property type="protein sequence ID" value="CUI16612.1"/>
    <property type="molecule type" value="Genomic_DNA"/>
</dbReference>
<dbReference type="InParanoid" id="A0A0U5JCU5"/>
<dbReference type="InterPro" id="IPR038390">
    <property type="entry name" value="Metal_Tscrpt_repr_sf"/>
</dbReference>
<comment type="similarity">
    <text evidence="1">Belongs to the FrmR/RcnR family.</text>
</comment>
<dbReference type="PANTHER" id="PTHR33677:SF3">
    <property type="entry name" value="COPPER-SENSING TRANSCRIPTIONAL REPRESSOR RICR"/>
    <property type="match status" value="1"/>
</dbReference>
<dbReference type="CDD" id="cd10148">
    <property type="entry name" value="CsoR-like_DUF156"/>
    <property type="match status" value="1"/>
</dbReference>
<evidence type="ECO:0000313" key="3">
    <source>
        <dbReference type="Proteomes" id="UP000069902"/>
    </source>
</evidence>
<evidence type="ECO:0000256" key="1">
    <source>
        <dbReference type="ARBA" id="ARBA00005260"/>
    </source>
</evidence>
<dbReference type="GO" id="GO:0003677">
    <property type="term" value="F:DNA binding"/>
    <property type="evidence" value="ECO:0007669"/>
    <property type="project" value="InterPro"/>
</dbReference>
<dbReference type="GO" id="GO:0045892">
    <property type="term" value="P:negative regulation of DNA-templated transcription"/>
    <property type="evidence" value="ECO:0007669"/>
    <property type="project" value="UniProtKB-ARBA"/>
</dbReference>
<dbReference type="KEGG" id="pnl:PNK_0989"/>
<name>A0A0U5JCU5_9BACT</name>
<dbReference type="Gene3D" id="1.20.58.1000">
    <property type="entry name" value="Metal-sensitive repressor, helix protomer"/>
    <property type="match status" value="1"/>
</dbReference>
<dbReference type="PATRIC" id="fig|389348.3.peg.1088"/>
<dbReference type="GO" id="GO:0046872">
    <property type="term" value="F:metal ion binding"/>
    <property type="evidence" value="ECO:0007669"/>
    <property type="project" value="InterPro"/>
</dbReference>
<reference evidence="3" key="1">
    <citation type="submission" date="2015-09" db="EMBL/GenBank/DDBJ databases">
        <authorList>
            <person name="Bertelli C."/>
        </authorList>
    </citation>
    <scope>NUCLEOTIDE SEQUENCE [LARGE SCALE GENOMIC DNA]</scope>
    <source>
        <strain evidence="3">KNic</strain>
    </source>
</reference>
<evidence type="ECO:0000313" key="2">
    <source>
        <dbReference type="EMBL" id="CUI16612.1"/>
    </source>
</evidence>
<proteinExistence type="inferred from homology"/>